<feature type="transmembrane region" description="Helical" evidence="1">
    <location>
        <begin position="92"/>
        <end position="111"/>
    </location>
</feature>
<evidence type="ECO:0000256" key="1">
    <source>
        <dbReference type="SAM" id="Phobius"/>
    </source>
</evidence>
<name>A0ABS3L4H4_9STAP</name>
<dbReference type="EMBL" id="JAFNLT010000018">
    <property type="protein sequence ID" value="MBO1228422.1"/>
    <property type="molecule type" value="Genomic_DNA"/>
</dbReference>
<feature type="transmembrane region" description="Helical" evidence="1">
    <location>
        <begin position="276"/>
        <end position="296"/>
    </location>
</feature>
<reference evidence="2 3" key="1">
    <citation type="submission" date="2021-03" db="EMBL/GenBank/DDBJ databases">
        <title>Staphylococci and Mammaliicocci in bats.</title>
        <authorList>
            <person name="Fountain K."/>
        </authorList>
    </citation>
    <scope>NUCLEOTIDE SEQUENCE [LARGE SCALE GENOMIC DNA]</scope>
    <source>
        <strain evidence="2 3">18_1_E_SW</strain>
    </source>
</reference>
<evidence type="ECO:0000313" key="3">
    <source>
        <dbReference type="Proteomes" id="UP000664081"/>
    </source>
</evidence>
<comment type="caution">
    <text evidence="2">The sequence shown here is derived from an EMBL/GenBank/DDBJ whole genome shotgun (WGS) entry which is preliminary data.</text>
</comment>
<keyword evidence="1" id="KW-1133">Transmembrane helix</keyword>
<keyword evidence="3" id="KW-1185">Reference proteome</keyword>
<proteinExistence type="predicted"/>
<feature type="transmembrane region" description="Helical" evidence="1">
    <location>
        <begin position="207"/>
        <end position="227"/>
    </location>
</feature>
<keyword evidence="1" id="KW-0812">Transmembrane</keyword>
<feature type="transmembrane region" description="Helical" evidence="1">
    <location>
        <begin position="175"/>
        <end position="195"/>
    </location>
</feature>
<accession>A0ABS3L4H4</accession>
<feature type="transmembrane region" description="Helical" evidence="1">
    <location>
        <begin position="117"/>
        <end position="137"/>
    </location>
</feature>
<protein>
    <submittedName>
        <fullName evidence="2">Uncharacterized protein</fullName>
    </submittedName>
</protein>
<sequence length="362" mass="42687">MKTKPLLYIFLFFIWMLILQKLAYGPSIIIVLYLLLTSSILLIINIKNKNLQNYLLNVYQYRKNITLLKNWVILDEEKNMHKKIVRKYYEKVNKMVYIFSFFFIITITYLLNVLTIIQPLVIIALIVVLIGFLVCLIQVILYRFPIVITFIIPFISFFIVSFLHDSNTIRNLILLKGLFVLFSAISYVFICLGAQPYVIRNLHKNQLFINGVSNIILLIFTLLMNNIKKPSLDFTKDPNFSKYPNGVQNILSDKEFANTIRDIIYQYQMTEITSNITTYILIISITIFIFSASLNIKMRCDNKEASKLLSIIRRKSIKHQKFCYRDFQKISYYGGQYYEDQLFSIPGVYKLIYDIEVNKERS</sequence>
<feature type="transmembrane region" description="Helical" evidence="1">
    <location>
        <begin position="28"/>
        <end position="46"/>
    </location>
</feature>
<dbReference type="RefSeq" id="WP_207573129.1">
    <property type="nucleotide sequence ID" value="NZ_JAFNLS010000004.1"/>
</dbReference>
<dbReference type="Proteomes" id="UP000664081">
    <property type="component" value="Unassembled WGS sequence"/>
</dbReference>
<feature type="transmembrane region" description="Helical" evidence="1">
    <location>
        <begin position="144"/>
        <end position="163"/>
    </location>
</feature>
<gene>
    <name evidence="2" type="ORF">J3T88_14115</name>
</gene>
<organism evidence="2 3">
    <name type="scientific">Staphylococcus nepalensis</name>
    <dbReference type="NCBI Taxonomy" id="214473"/>
    <lineage>
        <taxon>Bacteria</taxon>
        <taxon>Bacillati</taxon>
        <taxon>Bacillota</taxon>
        <taxon>Bacilli</taxon>
        <taxon>Bacillales</taxon>
        <taxon>Staphylococcaceae</taxon>
        <taxon>Staphylococcus</taxon>
    </lineage>
</organism>
<feature type="transmembrane region" description="Helical" evidence="1">
    <location>
        <begin position="5"/>
        <end position="22"/>
    </location>
</feature>
<evidence type="ECO:0000313" key="2">
    <source>
        <dbReference type="EMBL" id="MBO1228422.1"/>
    </source>
</evidence>
<keyword evidence="1" id="KW-0472">Membrane</keyword>